<evidence type="ECO:0000256" key="1">
    <source>
        <dbReference type="PROSITE-ProRule" id="PRU00288"/>
    </source>
</evidence>
<proteinExistence type="predicted"/>
<dbReference type="EMBL" id="FR824233">
    <property type="protein sequence ID" value="CCA23283.1"/>
    <property type="molecule type" value="Genomic_DNA"/>
</dbReference>
<feature type="domain" description="Arf-GAP" evidence="2">
    <location>
        <begin position="6"/>
        <end position="131"/>
    </location>
</feature>
<reference evidence="3" key="2">
    <citation type="submission" date="2011-02" db="EMBL/GenBank/DDBJ databases">
        <authorList>
            <person name="MacLean D."/>
        </authorList>
    </citation>
    <scope>NUCLEOTIDE SEQUENCE</scope>
</reference>
<gene>
    <name evidence="3" type="primary">AlNc14C84G5406</name>
    <name evidence="4" type="synonym">AlNc14C188G8374</name>
    <name evidence="3" type="ORF">ALNC14_061470</name>
    <name evidence="4" type="ORF">ALNC14_094260</name>
</gene>
<dbReference type="HOGENOM" id="CLU_055048_0_0_1"/>
<organism evidence="3">
    <name type="scientific">Albugo laibachii Nc14</name>
    <dbReference type="NCBI Taxonomy" id="890382"/>
    <lineage>
        <taxon>Eukaryota</taxon>
        <taxon>Sar</taxon>
        <taxon>Stramenopiles</taxon>
        <taxon>Oomycota</taxon>
        <taxon>Peronosporomycetes</taxon>
        <taxon>Albuginales</taxon>
        <taxon>Albuginaceae</taxon>
        <taxon>Albugo</taxon>
    </lineage>
</organism>
<dbReference type="InterPro" id="IPR044820">
    <property type="entry name" value="AGD14-like"/>
</dbReference>
<keyword evidence="1" id="KW-0863">Zinc-finger</keyword>
<dbReference type="EMBL" id="FR824129">
    <property type="protein sequence ID" value="CCA20004.1"/>
    <property type="molecule type" value="Genomic_DNA"/>
</dbReference>
<dbReference type="InterPro" id="IPR038508">
    <property type="entry name" value="ArfGAP_dom_sf"/>
</dbReference>
<dbReference type="PANTHER" id="PTHR46085">
    <property type="entry name" value="ARFGAP/RECO-RELATED"/>
    <property type="match status" value="1"/>
</dbReference>
<dbReference type="Pfam" id="PF01412">
    <property type="entry name" value="ArfGap"/>
    <property type="match status" value="1"/>
</dbReference>
<name>F0WFM2_9STRA</name>
<dbReference type="Gene3D" id="1.10.220.150">
    <property type="entry name" value="Arf GTPase activating protein"/>
    <property type="match status" value="1"/>
</dbReference>
<dbReference type="PROSITE" id="PS50115">
    <property type="entry name" value="ARFGAP"/>
    <property type="match status" value="1"/>
</dbReference>
<dbReference type="PANTHER" id="PTHR46085:SF3">
    <property type="entry name" value="ARF GTPASE ACTIVATING PROTEIN"/>
    <property type="match status" value="1"/>
</dbReference>
<sequence>MGKTPEEQLNAIRKLEGNKSCVNCGSYNKFGHPNVCEPFKTFTCSQCKSAHQSFSMRVKHYSMSNWTADEVEALKEENGGGNINARRVWFGRWDENLMRRPTEKDNLEYFKSFIDKVYNQRAFYDHNGHKASSPLTLSQQNSVKKSTERSIAPPPIENLLPCDAFSSEARPAAIDFNAFTEPIASKSHTQGNDWSAFTSSVEPSEAFGDFFAATTSSTSSVNPPFPSFDPVVRPTNTPQNPARNFDPFSDPFSQQAPINLTQSGSQSSSGYNAFGAFASHNGNGLNGMGVNRTAGGQNMTNTMNPSNMAMRQPNSLGMSTGCTGNNISNYFDPFKTQQMSSGRGPANTKIDPFAGLGLPI</sequence>
<dbReference type="SMART" id="SM00105">
    <property type="entry name" value="ArfGap"/>
    <property type="match status" value="1"/>
</dbReference>
<dbReference type="InterPro" id="IPR001164">
    <property type="entry name" value="ArfGAP_dom"/>
</dbReference>
<dbReference type="InterPro" id="IPR037278">
    <property type="entry name" value="ARFGAP/RecO"/>
</dbReference>
<evidence type="ECO:0000259" key="2">
    <source>
        <dbReference type="PROSITE" id="PS50115"/>
    </source>
</evidence>
<protein>
    <submittedName>
        <fullName evidence="4">Uncharacterized protein AlNc14C188G8374</fullName>
    </submittedName>
    <submittedName>
        <fullName evidence="3">Uncharacterized protein AlNc14C84G5406</fullName>
    </submittedName>
</protein>
<dbReference type="SUPFAM" id="SSF57863">
    <property type="entry name" value="ArfGap/RecO-like zinc finger"/>
    <property type="match status" value="1"/>
</dbReference>
<dbReference type="GO" id="GO:0005096">
    <property type="term" value="F:GTPase activator activity"/>
    <property type="evidence" value="ECO:0007669"/>
    <property type="project" value="InterPro"/>
</dbReference>
<reference evidence="3" key="1">
    <citation type="journal article" date="2011" name="PLoS Biol.">
        <title>Gene gain and loss during evolution of obligate parasitism in the white rust pathogen of Arabidopsis thaliana.</title>
        <authorList>
            <person name="Kemen E."/>
            <person name="Gardiner A."/>
            <person name="Schultz-Larsen T."/>
            <person name="Kemen A.C."/>
            <person name="Balmuth A.L."/>
            <person name="Robert-Seilaniantz A."/>
            <person name="Bailey K."/>
            <person name="Holub E."/>
            <person name="Studholme D.J."/>
            <person name="Maclean D."/>
            <person name="Jones J.D."/>
        </authorList>
    </citation>
    <scope>NUCLEOTIDE SEQUENCE</scope>
</reference>
<keyword evidence="1" id="KW-0862">Zinc</keyword>
<keyword evidence="1" id="KW-0479">Metal-binding</keyword>
<dbReference type="GO" id="GO:0008270">
    <property type="term" value="F:zinc ion binding"/>
    <property type="evidence" value="ECO:0007669"/>
    <property type="project" value="UniProtKB-KW"/>
</dbReference>
<evidence type="ECO:0000313" key="4">
    <source>
        <dbReference type="EMBL" id="CCA23283.1"/>
    </source>
</evidence>
<accession>F0WFM2</accession>
<evidence type="ECO:0000313" key="3">
    <source>
        <dbReference type="EMBL" id="CCA20004.1"/>
    </source>
</evidence>
<dbReference type="AlphaFoldDB" id="F0WFM2"/>